<dbReference type="SUPFAM" id="SSF158442">
    <property type="entry name" value="DsbB-like"/>
    <property type="match status" value="1"/>
</dbReference>
<dbReference type="Pfam" id="PF02600">
    <property type="entry name" value="DsbB"/>
    <property type="match status" value="1"/>
</dbReference>
<gene>
    <name evidence="13" type="ORF">OB236_21390</name>
</gene>
<keyword evidence="4 12" id="KW-0812">Transmembrane</keyword>
<proteinExistence type="inferred from homology"/>
<evidence type="ECO:0000256" key="4">
    <source>
        <dbReference type="ARBA" id="ARBA00022692"/>
    </source>
</evidence>
<keyword evidence="11" id="KW-0676">Redox-active center</keyword>
<feature type="transmembrane region" description="Helical" evidence="12">
    <location>
        <begin position="67"/>
        <end position="86"/>
    </location>
</feature>
<evidence type="ECO:0000256" key="1">
    <source>
        <dbReference type="ARBA" id="ARBA00004141"/>
    </source>
</evidence>
<keyword evidence="3" id="KW-0813">Transport</keyword>
<dbReference type="HAMAP" id="MF_00287">
    <property type="entry name" value="BdbC"/>
    <property type="match status" value="1"/>
</dbReference>
<dbReference type="InterPro" id="IPR012187">
    <property type="entry name" value="Disulphide_bond_form_BdbC"/>
</dbReference>
<dbReference type="InterPro" id="IPR003752">
    <property type="entry name" value="DiS_bond_form_DsbB/BdbC"/>
</dbReference>
<dbReference type="RefSeq" id="WP_262685780.1">
    <property type="nucleotide sequence ID" value="NZ_JAOQIO010000084.1"/>
</dbReference>
<dbReference type="EMBL" id="JAOQIO010000084">
    <property type="protein sequence ID" value="MCU6794668.1"/>
    <property type="molecule type" value="Genomic_DNA"/>
</dbReference>
<comment type="subcellular location">
    <subcellularLocation>
        <location evidence="1">Membrane</location>
        <topology evidence="1">Multi-pass membrane protein</topology>
    </subcellularLocation>
</comment>
<evidence type="ECO:0000256" key="11">
    <source>
        <dbReference type="ARBA" id="ARBA00023284"/>
    </source>
</evidence>
<evidence type="ECO:0000256" key="12">
    <source>
        <dbReference type="SAM" id="Phobius"/>
    </source>
</evidence>
<dbReference type="Gene3D" id="1.20.1550.10">
    <property type="entry name" value="DsbB-like"/>
    <property type="match status" value="1"/>
</dbReference>
<dbReference type="NCBIfam" id="NF002849">
    <property type="entry name" value="PRK03113.1"/>
    <property type="match status" value="1"/>
</dbReference>
<keyword evidence="5" id="KW-0249">Electron transport</keyword>
<accession>A0ABT2UJ72</accession>
<evidence type="ECO:0000256" key="5">
    <source>
        <dbReference type="ARBA" id="ARBA00022982"/>
    </source>
</evidence>
<reference evidence="13 14" key="1">
    <citation type="submission" date="2022-09" db="EMBL/GenBank/DDBJ databases">
        <authorList>
            <person name="Han X.L."/>
            <person name="Wang Q."/>
            <person name="Lu T."/>
        </authorList>
    </citation>
    <scope>NUCLEOTIDE SEQUENCE [LARGE SCALE GENOMIC DNA]</scope>
    <source>
        <strain evidence="13 14">WQ 127069</strain>
    </source>
</reference>
<protein>
    <submittedName>
        <fullName evidence="13">Disulfide oxidoreductase</fullName>
    </submittedName>
</protein>
<evidence type="ECO:0000256" key="8">
    <source>
        <dbReference type="ARBA" id="ARBA00023136"/>
    </source>
</evidence>
<evidence type="ECO:0000256" key="7">
    <source>
        <dbReference type="ARBA" id="ARBA00023002"/>
    </source>
</evidence>
<feature type="transmembrane region" description="Helical" evidence="12">
    <location>
        <begin position="112"/>
        <end position="137"/>
    </location>
</feature>
<comment type="similarity">
    <text evidence="2">Belongs to the DsbB family. BdbC subfamily.</text>
</comment>
<evidence type="ECO:0000313" key="13">
    <source>
        <dbReference type="EMBL" id="MCU6794668.1"/>
    </source>
</evidence>
<evidence type="ECO:0000256" key="3">
    <source>
        <dbReference type="ARBA" id="ARBA00022448"/>
    </source>
</evidence>
<name>A0ABT2UJ72_9BACL</name>
<feature type="transmembrane region" description="Helical" evidence="12">
    <location>
        <begin position="42"/>
        <end position="60"/>
    </location>
</feature>
<keyword evidence="7" id="KW-0560">Oxidoreductase</keyword>
<dbReference type="PANTHER" id="PTHR43469">
    <property type="entry name" value="DISULFIDE FORMATION PROTEIN-RELATED"/>
    <property type="match status" value="1"/>
</dbReference>
<dbReference type="Proteomes" id="UP001652445">
    <property type="component" value="Unassembled WGS sequence"/>
</dbReference>
<evidence type="ECO:0000256" key="10">
    <source>
        <dbReference type="ARBA" id="ARBA00023186"/>
    </source>
</evidence>
<keyword evidence="10" id="KW-0143">Chaperone</keyword>
<keyword evidence="9" id="KW-1015">Disulfide bond</keyword>
<feature type="transmembrane region" description="Helical" evidence="12">
    <location>
        <begin position="12"/>
        <end position="30"/>
    </location>
</feature>
<evidence type="ECO:0000256" key="6">
    <source>
        <dbReference type="ARBA" id="ARBA00022989"/>
    </source>
</evidence>
<keyword evidence="6 12" id="KW-1133">Transmembrane helix</keyword>
<dbReference type="PANTHER" id="PTHR43469:SF1">
    <property type="entry name" value="SPBETA PROPHAGE-DERIVED DISULFIDE BOND FORMATION PROTEIN B"/>
    <property type="match status" value="1"/>
</dbReference>
<keyword evidence="14" id="KW-1185">Reference proteome</keyword>
<dbReference type="PIRSF" id="PIRSF036659">
    <property type="entry name" value="BdbC"/>
    <property type="match status" value="1"/>
</dbReference>
<evidence type="ECO:0000256" key="2">
    <source>
        <dbReference type="ARBA" id="ARBA00007602"/>
    </source>
</evidence>
<evidence type="ECO:0000313" key="14">
    <source>
        <dbReference type="Proteomes" id="UP001652445"/>
    </source>
</evidence>
<evidence type="ECO:0000256" key="9">
    <source>
        <dbReference type="ARBA" id="ARBA00023157"/>
    </source>
</evidence>
<sequence length="143" mass="16423">MGWNRFIKENGLHMSWIVAVMAMFGSLYFSEILNYLPCKLCWYQRILMYPLAIILGIAAVRKDTKQFIYVLPLSIWGMGISLYHILMQKTSWFKEAASTCGPVPCDVDYINWLGFITIPVLAFMAFTLITIIQLALWSAVRKG</sequence>
<comment type="caution">
    <text evidence="13">The sequence shown here is derived from an EMBL/GenBank/DDBJ whole genome shotgun (WGS) entry which is preliminary data.</text>
</comment>
<keyword evidence="8 12" id="KW-0472">Membrane</keyword>
<organism evidence="13 14">
    <name type="scientific">Paenibacillus baimaensis</name>
    <dbReference type="NCBI Taxonomy" id="2982185"/>
    <lineage>
        <taxon>Bacteria</taxon>
        <taxon>Bacillati</taxon>
        <taxon>Bacillota</taxon>
        <taxon>Bacilli</taxon>
        <taxon>Bacillales</taxon>
        <taxon>Paenibacillaceae</taxon>
        <taxon>Paenibacillus</taxon>
    </lineage>
</organism>
<dbReference type="InterPro" id="IPR023380">
    <property type="entry name" value="DsbB-like_sf"/>
</dbReference>